<dbReference type="Proteomes" id="UP001237642">
    <property type="component" value="Unassembled WGS sequence"/>
</dbReference>
<feature type="transmembrane region" description="Helical" evidence="3">
    <location>
        <begin position="6"/>
        <end position="26"/>
    </location>
</feature>
<keyword evidence="3" id="KW-1133">Transmembrane helix</keyword>
<comment type="caution">
    <text evidence="4">The sequence shown here is derived from an EMBL/GenBank/DDBJ whole genome shotgun (WGS) entry which is preliminary data.</text>
</comment>
<reference evidence="4" key="2">
    <citation type="submission" date="2023-05" db="EMBL/GenBank/DDBJ databases">
        <authorList>
            <person name="Schelkunov M.I."/>
        </authorList>
    </citation>
    <scope>NUCLEOTIDE SEQUENCE</scope>
    <source>
        <strain evidence="4">Hsosn_3</strain>
        <tissue evidence="4">Leaf</tissue>
    </source>
</reference>
<dbReference type="PANTHER" id="PTHR33227">
    <property type="entry name" value="STIGMA-SPECIFIC STIG1-LIKE PROTEIN 3"/>
    <property type="match status" value="1"/>
</dbReference>
<protein>
    <submittedName>
        <fullName evidence="4">Stigma-specific STIG1-like protein 2</fullName>
    </submittedName>
</protein>
<keyword evidence="5" id="KW-1185">Reference proteome</keyword>
<keyword evidence="3" id="KW-0472">Membrane</keyword>
<comment type="similarity">
    <text evidence="1">Belongs to the STIG1 family.</text>
</comment>
<evidence type="ECO:0000256" key="3">
    <source>
        <dbReference type="SAM" id="Phobius"/>
    </source>
</evidence>
<dbReference type="PANTHER" id="PTHR33227:SF18">
    <property type="entry name" value="STIGMA-SPECIFIC STIG1-LIKE PROTEIN 3"/>
    <property type="match status" value="1"/>
</dbReference>
<organism evidence="4 5">
    <name type="scientific">Heracleum sosnowskyi</name>
    <dbReference type="NCBI Taxonomy" id="360622"/>
    <lineage>
        <taxon>Eukaryota</taxon>
        <taxon>Viridiplantae</taxon>
        <taxon>Streptophyta</taxon>
        <taxon>Embryophyta</taxon>
        <taxon>Tracheophyta</taxon>
        <taxon>Spermatophyta</taxon>
        <taxon>Magnoliopsida</taxon>
        <taxon>eudicotyledons</taxon>
        <taxon>Gunneridae</taxon>
        <taxon>Pentapetalae</taxon>
        <taxon>asterids</taxon>
        <taxon>campanulids</taxon>
        <taxon>Apiales</taxon>
        <taxon>Apiaceae</taxon>
        <taxon>Apioideae</taxon>
        <taxon>apioid superclade</taxon>
        <taxon>Tordylieae</taxon>
        <taxon>Tordyliinae</taxon>
        <taxon>Heracleum</taxon>
    </lineage>
</organism>
<sequence>MATAGTIKFVVFMITISMALTVFLTMNHPNFYGKTSSDIDVSSSSAEEMHDEDVLVMPFKRVNRFLAEEKNPRAADHCQKDNEVCTLQGTNSTCCNNKCMDLSTDKKNCGACKNKCKYTETCCRGECVDITYDKRHCGECNNACHPGGYCIYGLCDYA</sequence>
<evidence type="ECO:0000256" key="2">
    <source>
        <dbReference type="ARBA" id="ARBA00022729"/>
    </source>
</evidence>
<keyword evidence="2" id="KW-0732">Signal</keyword>
<name>A0AAD8N1Z9_9APIA</name>
<reference evidence="4" key="1">
    <citation type="submission" date="2023-02" db="EMBL/GenBank/DDBJ databases">
        <title>Genome of toxic invasive species Heracleum sosnowskyi carries increased number of genes despite the absence of recent whole-genome duplications.</title>
        <authorList>
            <person name="Schelkunov M."/>
            <person name="Shtratnikova V."/>
            <person name="Makarenko M."/>
            <person name="Klepikova A."/>
            <person name="Omelchenko D."/>
            <person name="Novikova G."/>
            <person name="Obukhova E."/>
            <person name="Bogdanov V."/>
            <person name="Penin A."/>
            <person name="Logacheva M."/>
        </authorList>
    </citation>
    <scope>NUCLEOTIDE SEQUENCE</scope>
    <source>
        <strain evidence="4">Hsosn_3</strain>
        <tissue evidence="4">Leaf</tissue>
    </source>
</reference>
<proteinExistence type="inferred from homology"/>
<dbReference type="InterPro" id="IPR006969">
    <property type="entry name" value="Stig-like"/>
</dbReference>
<dbReference type="AlphaFoldDB" id="A0AAD8N1Z9"/>
<dbReference type="Pfam" id="PF04885">
    <property type="entry name" value="Stig1"/>
    <property type="match status" value="1"/>
</dbReference>
<accession>A0AAD8N1Z9</accession>
<evidence type="ECO:0000313" key="5">
    <source>
        <dbReference type="Proteomes" id="UP001237642"/>
    </source>
</evidence>
<evidence type="ECO:0000256" key="1">
    <source>
        <dbReference type="ARBA" id="ARBA00006010"/>
    </source>
</evidence>
<keyword evidence="3" id="KW-0812">Transmembrane</keyword>
<evidence type="ECO:0000313" key="4">
    <source>
        <dbReference type="EMBL" id="KAK1391863.1"/>
    </source>
</evidence>
<gene>
    <name evidence="4" type="ORF">POM88_010919</name>
</gene>
<dbReference type="EMBL" id="JAUIZM010000003">
    <property type="protein sequence ID" value="KAK1391863.1"/>
    <property type="molecule type" value="Genomic_DNA"/>
</dbReference>